<dbReference type="Gene3D" id="3.40.50.2300">
    <property type="match status" value="1"/>
</dbReference>
<evidence type="ECO:0000256" key="10">
    <source>
        <dbReference type="ARBA" id="ARBA00023125"/>
    </source>
</evidence>
<dbReference type="NCBIfam" id="TIGR01818">
    <property type="entry name" value="ntrC"/>
    <property type="match status" value="1"/>
</dbReference>
<dbReference type="InterPro" id="IPR027417">
    <property type="entry name" value="P-loop_NTPase"/>
</dbReference>
<protein>
    <recommendedName>
        <fullName evidence="2 15">DNA-binding transcriptional regulator NtrC</fullName>
    </recommendedName>
    <alternativeName>
        <fullName evidence="15">Nitrogen regulation protein NR(I)</fullName>
    </alternativeName>
</protein>
<reference evidence="19 20" key="1">
    <citation type="submission" date="2023-03" db="EMBL/GenBank/DDBJ databases">
        <title>Draft assemblies of triclosan tolerant bacteria isolated from returned activated sludge.</title>
        <authorList>
            <person name="Van Hamelsveld S."/>
        </authorList>
    </citation>
    <scope>NUCLEOTIDE SEQUENCE [LARGE SCALE GENOMIC DNA]</scope>
    <source>
        <strain evidence="19 20">GW210010_S58</strain>
    </source>
</reference>
<evidence type="ECO:0000256" key="1">
    <source>
        <dbReference type="ARBA" id="ARBA00004496"/>
    </source>
</evidence>
<keyword evidence="3 15" id="KW-0963">Cytoplasm</keyword>
<dbReference type="Gene3D" id="1.10.8.60">
    <property type="match status" value="1"/>
</dbReference>
<dbReference type="PROSITE" id="PS00676">
    <property type="entry name" value="SIGMA54_INTERACT_2"/>
    <property type="match status" value="1"/>
</dbReference>
<evidence type="ECO:0000259" key="17">
    <source>
        <dbReference type="PROSITE" id="PS50045"/>
    </source>
</evidence>
<dbReference type="Proteomes" id="UP001216674">
    <property type="component" value="Unassembled WGS sequence"/>
</dbReference>
<evidence type="ECO:0000256" key="13">
    <source>
        <dbReference type="ARBA" id="ARBA00023231"/>
    </source>
</evidence>
<keyword evidence="6 15" id="KW-0547">Nucleotide-binding</keyword>
<evidence type="ECO:0000256" key="8">
    <source>
        <dbReference type="ARBA" id="ARBA00023012"/>
    </source>
</evidence>
<dbReference type="SMART" id="SM00382">
    <property type="entry name" value="AAA"/>
    <property type="match status" value="1"/>
</dbReference>
<dbReference type="PANTHER" id="PTHR32071:SF95">
    <property type="entry name" value="DNA-BINDING TRANSCRIPTIONAL REGULATOR NTRC"/>
    <property type="match status" value="1"/>
</dbReference>
<evidence type="ECO:0000256" key="16">
    <source>
        <dbReference type="SAM" id="MobiDB-lite"/>
    </source>
</evidence>
<keyword evidence="4 15" id="KW-0678">Repressor</keyword>
<evidence type="ECO:0000256" key="7">
    <source>
        <dbReference type="ARBA" id="ARBA00022840"/>
    </source>
</evidence>
<keyword evidence="10 15" id="KW-0238">DNA-binding</keyword>
<dbReference type="CDD" id="cd19919">
    <property type="entry name" value="REC_NtrC"/>
    <property type="match status" value="1"/>
</dbReference>
<feature type="domain" description="Sigma-54 factor interaction" evidence="17">
    <location>
        <begin position="136"/>
        <end position="365"/>
    </location>
</feature>
<evidence type="ECO:0000313" key="19">
    <source>
        <dbReference type="EMBL" id="MDF3832409.1"/>
    </source>
</evidence>
<dbReference type="InterPro" id="IPR003593">
    <property type="entry name" value="AAA+_ATPase"/>
</dbReference>
<dbReference type="Gene3D" id="3.40.50.300">
    <property type="entry name" value="P-loop containing nucleotide triphosphate hydrolases"/>
    <property type="match status" value="1"/>
</dbReference>
<gene>
    <name evidence="15 19" type="primary">ntrC</name>
    <name evidence="19" type="ORF">P3W85_05550</name>
</gene>
<dbReference type="InterPro" id="IPR025943">
    <property type="entry name" value="Sigma_54_int_dom_ATP-bd_2"/>
</dbReference>
<dbReference type="PROSITE" id="PS50045">
    <property type="entry name" value="SIGMA54_INTERACT_4"/>
    <property type="match status" value="1"/>
</dbReference>
<evidence type="ECO:0000256" key="3">
    <source>
        <dbReference type="ARBA" id="ARBA00022490"/>
    </source>
</evidence>
<evidence type="ECO:0000256" key="4">
    <source>
        <dbReference type="ARBA" id="ARBA00022491"/>
    </source>
</evidence>
<dbReference type="Pfam" id="PF02954">
    <property type="entry name" value="HTH_8"/>
    <property type="match status" value="1"/>
</dbReference>
<dbReference type="InterPro" id="IPR002078">
    <property type="entry name" value="Sigma_54_int"/>
</dbReference>
<sequence>MKPIWIVDDDQSIRWVLEKALARESLLSRSFTNVRDVLAALEDDEPQVLISDIRMPGGSGLDLLQALKARHPGLPVIVMTAYSDLDSAVAAFQGGAFEYLAKPFDVDKAVELIRRALQESLREEELEDRLVDAPEILGQAPAMQDVFRAIGRLSQSNVTVLITGESGTGKELVAQALHKHSPRANGPFIALNTAAIPKDLLESELFGHERGAFTGAQTMRRGRFEQAEGGTLFLDEIGDMPFDLQTRLLRVLSDGNFYRVGGHNPLRANVRVIAATHQNLETRVKEGLFREDLFHRLNVIRLRLPPLRERPEDITLLARHFLQKSAKELGVEPKRMSDEALAYVSTLPFPGNVRQLENLCNWLTVMAPAQTIEVKDMPREMIGTGAAQGGLGGAARLPEPRGEGRAESADGLEAVDYGAAPTIVNGETDAALAYASRPHVASALAGWESLLAGEARAMLESGQPEVMDALTRRFEKAVLEAALGVTRGRRVEAATRLGIGRNTITRKLQELGFD</sequence>
<proteinExistence type="predicted"/>
<keyword evidence="13 15" id="KW-0535">Nitrogen fixation</keyword>
<feature type="region of interest" description="Disordered" evidence="16">
    <location>
        <begin position="385"/>
        <end position="408"/>
    </location>
</feature>
<dbReference type="InterPro" id="IPR001789">
    <property type="entry name" value="Sig_transdc_resp-reg_receiver"/>
</dbReference>
<evidence type="ECO:0000256" key="14">
    <source>
        <dbReference type="PROSITE-ProRule" id="PRU00169"/>
    </source>
</evidence>
<evidence type="ECO:0000256" key="9">
    <source>
        <dbReference type="ARBA" id="ARBA00023015"/>
    </source>
</evidence>
<keyword evidence="20" id="KW-1185">Reference proteome</keyword>
<dbReference type="Pfam" id="PF00072">
    <property type="entry name" value="Response_reg"/>
    <property type="match status" value="1"/>
</dbReference>
<keyword evidence="12 15" id="KW-0804">Transcription</keyword>
<feature type="compositionally biased region" description="Basic and acidic residues" evidence="16">
    <location>
        <begin position="398"/>
        <end position="408"/>
    </location>
</feature>
<evidence type="ECO:0000313" key="20">
    <source>
        <dbReference type="Proteomes" id="UP001216674"/>
    </source>
</evidence>
<comment type="subcellular location">
    <subcellularLocation>
        <location evidence="1 15">Cytoplasm</location>
    </subcellularLocation>
</comment>
<dbReference type="PROSITE" id="PS00688">
    <property type="entry name" value="SIGMA54_INTERACT_3"/>
    <property type="match status" value="1"/>
</dbReference>
<evidence type="ECO:0000256" key="5">
    <source>
        <dbReference type="ARBA" id="ARBA00022553"/>
    </source>
</evidence>
<keyword evidence="11 15" id="KW-0010">Activator</keyword>
<dbReference type="EMBL" id="JARJLM010000094">
    <property type="protein sequence ID" value="MDF3832409.1"/>
    <property type="molecule type" value="Genomic_DNA"/>
</dbReference>
<evidence type="ECO:0000256" key="15">
    <source>
        <dbReference type="RuleBase" id="RU365013"/>
    </source>
</evidence>
<dbReference type="InterPro" id="IPR025662">
    <property type="entry name" value="Sigma_54_int_dom_ATP-bd_1"/>
</dbReference>
<evidence type="ECO:0000259" key="18">
    <source>
        <dbReference type="PROSITE" id="PS50110"/>
    </source>
</evidence>
<dbReference type="InterPro" id="IPR002197">
    <property type="entry name" value="HTH_Fis"/>
</dbReference>
<accession>A0ABT6AII0</accession>
<dbReference type="PRINTS" id="PR01590">
    <property type="entry name" value="HTHFIS"/>
</dbReference>
<comment type="caution">
    <text evidence="19">The sequence shown here is derived from an EMBL/GenBank/DDBJ whole genome shotgun (WGS) entry which is preliminary data.</text>
</comment>
<dbReference type="SUPFAM" id="SSF46689">
    <property type="entry name" value="Homeodomain-like"/>
    <property type="match status" value="1"/>
</dbReference>
<dbReference type="InterPro" id="IPR058031">
    <property type="entry name" value="AAA_lid_NorR"/>
</dbReference>
<keyword evidence="8 15" id="KW-0902">Two-component regulatory system</keyword>
<dbReference type="InterPro" id="IPR011006">
    <property type="entry name" value="CheY-like_superfamily"/>
</dbReference>
<evidence type="ECO:0000256" key="12">
    <source>
        <dbReference type="ARBA" id="ARBA00023163"/>
    </source>
</evidence>
<comment type="function">
    <text evidence="15">Member of the two-component regulatory system NtrB/NtrC, which controls expression of the nitrogen-regulated (ntr) genes in response to nitrogen limitation. Phosphorylated NtrC binds directly to DNA and stimulates the formation of open promoter-sigma54-RNA polymerase complexes.</text>
</comment>
<feature type="domain" description="Response regulatory" evidence="18">
    <location>
        <begin position="3"/>
        <end position="117"/>
    </location>
</feature>
<dbReference type="Gene3D" id="1.10.10.60">
    <property type="entry name" value="Homeodomain-like"/>
    <property type="match status" value="1"/>
</dbReference>
<dbReference type="PROSITE" id="PS50110">
    <property type="entry name" value="RESPONSE_REGULATORY"/>
    <property type="match status" value="1"/>
</dbReference>
<dbReference type="CDD" id="cd00009">
    <property type="entry name" value="AAA"/>
    <property type="match status" value="1"/>
</dbReference>
<evidence type="ECO:0000256" key="2">
    <source>
        <dbReference type="ARBA" id="ARBA00019059"/>
    </source>
</evidence>
<name>A0ABT6AII0_9BURK</name>
<dbReference type="Pfam" id="PF00158">
    <property type="entry name" value="Sigma54_activat"/>
    <property type="match status" value="1"/>
</dbReference>
<dbReference type="InterPro" id="IPR010114">
    <property type="entry name" value="Transcript_reg_NtrC"/>
</dbReference>
<keyword evidence="9 15" id="KW-0805">Transcription regulation</keyword>
<feature type="modified residue" description="4-aspartylphosphate" evidence="14">
    <location>
        <position position="52"/>
    </location>
</feature>
<dbReference type="InterPro" id="IPR009057">
    <property type="entry name" value="Homeodomain-like_sf"/>
</dbReference>
<organism evidence="19 20">
    <name type="scientific">Cupriavidus basilensis</name>
    <dbReference type="NCBI Taxonomy" id="68895"/>
    <lineage>
        <taxon>Bacteria</taxon>
        <taxon>Pseudomonadati</taxon>
        <taxon>Pseudomonadota</taxon>
        <taxon>Betaproteobacteria</taxon>
        <taxon>Burkholderiales</taxon>
        <taxon>Burkholderiaceae</taxon>
        <taxon>Cupriavidus</taxon>
    </lineage>
</organism>
<keyword evidence="5 14" id="KW-0597">Phosphoprotein</keyword>
<dbReference type="PANTHER" id="PTHR32071">
    <property type="entry name" value="TRANSCRIPTIONAL REGULATORY PROTEIN"/>
    <property type="match status" value="1"/>
</dbReference>
<evidence type="ECO:0000256" key="6">
    <source>
        <dbReference type="ARBA" id="ARBA00022741"/>
    </source>
</evidence>
<dbReference type="RefSeq" id="WP_276264032.1">
    <property type="nucleotide sequence ID" value="NZ_JARJLM010000094.1"/>
</dbReference>
<keyword evidence="7 15" id="KW-0067">ATP-binding</keyword>
<evidence type="ECO:0000256" key="11">
    <source>
        <dbReference type="ARBA" id="ARBA00023159"/>
    </source>
</evidence>
<dbReference type="Pfam" id="PF25601">
    <property type="entry name" value="AAA_lid_14"/>
    <property type="match status" value="1"/>
</dbReference>
<dbReference type="SMART" id="SM00448">
    <property type="entry name" value="REC"/>
    <property type="match status" value="1"/>
</dbReference>
<dbReference type="PROSITE" id="PS00675">
    <property type="entry name" value="SIGMA54_INTERACT_1"/>
    <property type="match status" value="1"/>
</dbReference>
<dbReference type="SUPFAM" id="SSF52540">
    <property type="entry name" value="P-loop containing nucleoside triphosphate hydrolases"/>
    <property type="match status" value="1"/>
</dbReference>
<dbReference type="SUPFAM" id="SSF52172">
    <property type="entry name" value="CheY-like"/>
    <property type="match status" value="1"/>
</dbReference>
<dbReference type="InterPro" id="IPR025944">
    <property type="entry name" value="Sigma_54_int_dom_CS"/>
</dbReference>